<proteinExistence type="predicted"/>
<gene>
    <name evidence="2" type="ORF">NDU88_008044</name>
</gene>
<keyword evidence="3" id="KW-1185">Reference proteome</keyword>
<organism evidence="2 3">
    <name type="scientific">Pleurodeles waltl</name>
    <name type="common">Iberian ribbed newt</name>
    <dbReference type="NCBI Taxonomy" id="8319"/>
    <lineage>
        <taxon>Eukaryota</taxon>
        <taxon>Metazoa</taxon>
        <taxon>Chordata</taxon>
        <taxon>Craniata</taxon>
        <taxon>Vertebrata</taxon>
        <taxon>Euteleostomi</taxon>
        <taxon>Amphibia</taxon>
        <taxon>Batrachia</taxon>
        <taxon>Caudata</taxon>
        <taxon>Salamandroidea</taxon>
        <taxon>Salamandridae</taxon>
        <taxon>Pleurodelinae</taxon>
        <taxon>Pleurodeles</taxon>
    </lineage>
</organism>
<dbReference type="EMBL" id="JANPWB010000009">
    <property type="protein sequence ID" value="KAJ1155313.1"/>
    <property type="molecule type" value="Genomic_DNA"/>
</dbReference>
<sequence>MRAERKKQPGISSLKTRGPVPKGTSRDLEVRKFKGNSLRELDHTAIRVNMASPQSKATKYSAKYSVKSKHLYIVQCKRQPVQCKRRRQTRK</sequence>
<comment type="caution">
    <text evidence="2">The sequence shown here is derived from an EMBL/GenBank/DDBJ whole genome shotgun (WGS) entry which is preliminary data.</text>
</comment>
<evidence type="ECO:0000313" key="3">
    <source>
        <dbReference type="Proteomes" id="UP001066276"/>
    </source>
</evidence>
<feature type="region of interest" description="Disordered" evidence="1">
    <location>
        <begin position="1"/>
        <end position="30"/>
    </location>
</feature>
<protein>
    <submittedName>
        <fullName evidence="2">Uncharacterized protein</fullName>
    </submittedName>
</protein>
<evidence type="ECO:0000313" key="2">
    <source>
        <dbReference type="EMBL" id="KAJ1155313.1"/>
    </source>
</evidence>
<dbReference type="Proteomes" id="UP001066276">
    <property type="component" value="Chromosome 5"/>
</dbReference>
<name>A0AAV7RWV2_PLEWA</name>
<evidence type="ECO:0000256" key="1">
    <source>
        <dbReference type="SAM" id="MobiDB-lite"/>
    </source>
</evidence>
<accession>A0AAV7RWV2</accession>
<reference evidence="2" key="1">
    <citation type="journal article" date="2022" name="bioRxiv">
        <title>Sequencing and chromosome-scale assembly of the giantPleurodeles waltlgenome.</title>
        <authorList>
            <person name="Brown T."/>
            <person name="Elewa A."/>
            <person name="Iarovenko S."/>
            <person name="Subramanian E."/>
            <person name="Araus A.J."/>
            <person name="Petzold A."/>
            <person name="Susuki M."/>
            <person name="Suzuki K.-i.T."/>
            <person name="Hayashi T."/>
            <person name="Toyoda A."/>
            <person name="Oliveira C."/>
            <person name="Osipova E."/>
            <person name="Leigh N.D."/>
            <person name="Simon A."/>
            <person name="Yun M.H."/>
        </authorList>
    </citation>
    <scope>NUCLEOTIDE SEQUENCE</scope>
    <source>
        <strain evidence="2">20211129_DDA</strain>
        <tissue evidence="2">Liver</tissue>
    </source>
</reference>
<dbReference type="AlphaFoldDB" id="A0AAV7RWV2"/>